<feature type="signal peptide" evidence="5">
    <location>
        <begin position="1"/>
        <end position="20"/>
    </location>
</feature>
<sequence length="206" mass="22482">MMGFILIAAAVLSLLSGGWSAPVTNCDNLTQIIEIQGREQLLGKWTYSADSSHEAGSQSLTKLSLGTTWVKYTAAEENDTINVLQSQKMFGTCLGLRYSMTLENNTLSVEDPLTASMVLLSTGCPDCLVIASENTFGRSAYDSLMLLTRRNNVTAAEMEEFNKQAECLNLPSPVFLDSKKGFCTEESLYQKTENLTSIASDSFQAD</sequence>
<accession>A0A6G0J8H0</accession>
<evidence type="ECO:0000256" key="3">
    <source>
        <dbReference type="ARBA" id="ARBA00022729"/>
    </source>
</evidence>
<reference evidence="6 7" key="1">
    <citation type="submission" date="2019-07" db="EMBL/GenBank/DDBJ databases">
        <title>Chromosome genome assembly for large yellow croaker.</title>
        <authorList>
            <person name="Xiao S."/>
        </authorList>
    </citation>
    <scope>NUCLEOTIDE SEQUENCE [LARGE SCALE GENOMIC DNA]</scope>
    <source>
        <strain evidence="6">JMULYC20181020</strain>
        <tissue evidence="6">Muscle</tissue>
    </source>
</reference>
<dbReference type="PANTHER" id="PTHR11967">
    <property type="entry name" value="ALPHA-1-ACID GLYCOPROTEIN"/>
    <property type="match status" value="1"/>
</dbReference>
<comment type="caution">
    <text evidence="6">The sequence shown here is derived from an EMBL/GenBank/DDBJ whole genome shotgun (WGS) entry which is preliminary data.</text>
</comment>
<evidence type="ECO:0000256" key="2">
    <source>
        <dbReference type="ARBA" id="ARBA00022525"/>
    </source>
</evidence>
<evidence type="ECO:0000313" key="7">
    <source>
        <dbReference type="Proteomes" id="UP000424527"/>
    </source>
</evidence>
<evidence type="ECO:0000256" key="4">
    <source>
        <dbReference type="ARBA" id="ARBA00023180"/>
    </source>
</evidence>
<dbReference type="InterPro" id="IPR012674">
    <property type="entry name" value="Calycin"/>
</dbReference>
<evidence type="ECO:0000256" key="5">
    <source>
        <dbReference type="SAM" id="SignalP"/>
    </source>
</evidence>
<comment type="subcellular location">
    <subcellularLocation>
        <location evidence="1">Secreted</location>
    </subcellularLocation>
</comment>
<evidence type="ECO:0008006" key="8">
    <source>
        <dbReference type="Google" id="ProtNLM"/>
    </source>
</evidence>
<evidence type="ECO:0000256" key="1">
    <source>
        <dbReference type="ARBA" id="ARBA00004613"/>
    </source>
</evidence>
<dbReference type="SUPFAM" id="SSF50814">
    <property type="entry name" value="Lipocalins"/>
    <property type="match status" value="1"/>
</dbReference>
<dbReference type="AlphaFoldDB" id="A0A6G0J8H0"/>
<dbReference type="Gene3D" id="2.40.128.20">
    <property type="match status" value="1"/>
</dbReference>
<keyword evidence="2" id="KW-0964">Secreted</keyword>
<keyword evidence="3 5" id="KW-0732">Signal</keyword>
<name>A0A6G0J8H0_LARCR</name>
<proteinExistence type="predicted"/>
<gene>
    <name evidence="6" type="ORF">D5F01_LYC00214</name>
</gene>
<evidence type="ECO:0000313" key="6">
    <source>
        <dbReference type="EMBL" id="KAE8300079.1"/>
    </source>
</evidence>
<keyword evidence="4" id="KW-0325">Glycoprotein</keyword>
<protein>
    <recommendedName>
        <fullName evidence="8">Apolipoprotein M</fullName>
    </recommendedName>
</protein>
<feature type="chain" id="PRO_5026181988" description="Apolipoprotein M" evidence="5">
    <location>
        <begin position="21"/>
        <end position="206"/>
    </location>
</feature>
<dbReference type="GO" id="GO:0005576">
    <property type="term" value="C:extracellular region"/>
    <property type="evidence" value="ECO:0007669"/>
    <property type="project" value="UniProtKB-SubCell"/>
</dbReference>
<dbReference type="PANTHER" id="PTHR11967:SF2">
    <property type="entry name" value="ALPHA-1-ACID GLYCOPROTEIN 1"/>
    <property type="match status" value="1"/>
</dbReference>
<dbReference type="EMBL" id="REGW02000001">
    <property type="protein sequence ID" value="KAE8300079.1"/>
    <property type="molecule type" value="Genomic_DNA"/>
</dbReference>
<organism evidence="6 7">
    <name type="scientific">Larimichthys crocea</name>
    <name type="common">Large yellow croaker</name>
    <name type="synonym">Pseudosciaena crocea</name>
    <dbReference type="NCBI Taxonomy" id="215358"/>
    <lineage>
        <taxon>Eukaryota</taxon>
        <taxon>Metazoa</taxon>
        <taxon>Chordata</taxon>
        <taxon>Craniata</taxon>
        <taxon>Vertebrata</taxon>
        <taxon>Euteleostomi</taxon>
        <taxon>Actinopterygii</taxon>
        <taxon>Neopterygii</taxon>
        <taxon>Teleostei</taxon>
        <taxon>Neoteleostei</taxon>
        <taxon>Acanthomorphata</taxon>
        <taxon>Eupercaria</taxon>
        <taxon>Sciaenidae</taxon>
        <taxon>Larimichthys</taxon>
    </lineage>
</organism>
<dbReference type="Proteomes" id="UP000424527">
    <property type="component" value="Unassembled WGS sequence"/>
</dbReference>
<keyword evidence="7" id="KW-1185">Reference proteome</keyword>